<keyword evidence="2" id="KW-0547">Nucleotide-binding</keyword>
<dbReference type="InterPro" id="IPR050221">
    <property type="entry name" value="26S_Proteasome_ATPase"/>
</dbReference>
<dbReference type="InterPro" id="IPR027417">
    <property type="entry name" value="P-loop_NTPase"/>
</dbReference>
<dbReference type="CDD" id="cd19481">
    <property type="entry name" value="RecA-like_protease"/>
    <property type="match status" value="1"/>
</dbReference>
<reference evidence="4 5" key="1">
    <citation type="submission" date="2020-12" db="EMBL/GenBank/DDBJ databases">
        <title>FDA dAtabase for Regulatory Grade micrObial Sequences (FDA-ARGOS): Supporting development and validation of Infectious Disease Dx tests.</title>
        <authorList>
            <person name="Nelson B."/>
            <person name="Plummer A."/>
            <person name="Tallon L."/>
            <person name="Sadzewicz L."/>
            <person name="Zhao X."/>
            <person name="Boylan J."/>
            <person name="Ott S."/>
            <person name="Bowen H."/>
            <person name="Vavikolanu K."/>
            <person name="Mehta A."/>
            <person name="Aluvathingal J."/>
            <person name="Nadendla S."/>
            <person name="Myers T."/>
            <person name="Yan Y."/>
            <person name="Sichtig H."/>
        </authorList>
    </citation>
    <scope>NUCLEOTIDE SEQUENCE [LARGE SCALE GENOMIC DNA]</scope>
    <source>
        <strain evidence="4 5">FDAARGOS_899</strain>
    </source>
</reference>
<dbReference type="InterPro" id="IPR003959">
    <property type="entry name" value="ATPase_AAA_core"/>
</dbReference>
<dbReference type="KEGG" id="bhg:I6G56_21015"/>
<dbReference type="InterPro" id="IPR003593">
    <property type="entry name" value="AAA+_ATPase"/>
</dbReference>
<dbReference type="EMBL" id="CP065687">
    <property type="protein sequence ID" value="QPS46962.1"/>
    <property type="molecule type" value="Genomic_DNA"/>
</dbReference>
<sequence length="642" mass="68827">MNLHDIADWAARNQRWLSARLAYWRARIDALAEDADASAHAHGVPDDADDGFEPAARRLAASFGLSAFEMELLVLAAGVEIDAAIRDALARAQRTPAGHPVRVGFALALRLLPQPHWDAVSPLAPLRAWSLVDFDASGSFTHATMRIDERILHALTGVAAFDPRLAGIARRGERADDAAYPDLARSIARALAAQPHALIVLADARLDAEHVRGGRRLASAALSRAGLGTLWVDASSVNGDPRETAEIARRLDREAVLSQAGVVVSLDDDEASHRAAALGFAGRLNGPTLVLGAPGPLALAALERPVLRFGVPRAPATLRPDVPAHVHAIARRAIRQFRVDPSVLEQALGAVTDFDDATAEPTLWHALREAARGGLDTLAQRIDSRTAFDDLVLPPFVAAQLREIAAQLRDRQTVYDDWGFGRGQTRGLGIAALFAGESGTGKTMAAEAIANAARVDLYRIDLSSVVNKYIGETEKNLARLFDAAETSGAILLFDEADALFGRRSDVKDSHDRYANIEVAYLLQRIETYRGLAILTTNMKSALDRAFLRRIRFVVNFPFPDAAARESIWRRQFPAAAPLGAIDFGALARLNLAGGHIRSVALNAAFKAAGGGGAIDQAALMDAARAEYAKLERSFNGPAGGRA</sequence>
<evidence type="ECO:0000256" key="3">
    <source>
        <dbReference type="ARBA" id="ARBA00022840"/>
    </source>
</evidence>
<gene>
    <name evidence="4" type="ORF">I6G56_21015</name>
</gene>
<protein>
    <submittedName>
        <fullName evidence="4">ATP-binding protein</fullName>
    </submittedName>
</protein>
<dbReference type="AlphaFoldDB" id="A0A7U4SUT6"/>
<evidence type="ECO:0000313" key="4">
    <source>
        <dbReference type="EMBL" id="QPS46962.1"/>
    </source>
</evidence>
<dbReference type="GO" id="GO:0005524">
    <property type="term" value="F:ATP binding"/>
    <property type="evidence" value="ECO:0007669"/>
    <property type="project" value="UniProtKB-KW"/>
</dbReference>
<dbReference type="SUPFAM" id="SSF52540">
    <property type="entry name" value="P-loop containing nucleoside triphosphate hydrolases"/>
    <property type="match status" value="1"/>
</dbReference>
<comment type="similarity">
    <text evidence="1">Belongs to the AAA ATPase family.</text>
</comment>
<dbReference type="Pfam" id="PF00004">
    <property type="entry name" value="AAA"/>
    <property type="match status" value="1"/>
</dbReference>
<dbReference type="GO" id="GO:0016887">
    <property type="term" value="F:ATP hydrolysis activity"/>
    <property type="evidence" value="ECO:0007669"/>
    <property type="project" value="InterPro"/>
</dbReference>
<dbReference type="SMART" id="SM00382">
    <property type="entry name" value="AAA"/>
    <property type="match status" value="1"/>
</dbReference>
<name>A0A7U4SUT6_9BURK</name>
<evidence type="ECO:0000256" key="1">
    <source>
        <dbReference type="ARBA" id="ARBA00006914"/>
    </source>
</evidence>
<dbReference type="Proteomes" id="UP000594943">
    <property type="component" value="Chromosome 2"/>
</dbReference>
<dbReference type="Gene3D" id="3.40.50.300">
    <property type="entry name" value="P-loop containing nucleotide triphosphate hydrolases"/>
    <property type="match status" value="1"/>
</dbReference>
<keyword evidence="3 4" id="KW-0067">ATP-binding</keyword>
<dbReference type="Pfam" id="PF22977">
    <property type="entry name" value="WHD"/>
    <property type="match status" value="1"/>
</dbReference>
<dbReference type="InterPro" id="IPR054472">
    <property type="entry name" value="WHD"/>
</dbReference>
<evidence type="ECO:0000256" key="2">
    <source>
        <dbReference type="ARBA" id="ARBA00022741"/>
    </source>
</evidence>
<dbReference type="RefSeq" id="WP_006028777.1">
    <property type="nucleotide sequence ID" value="NZ_CP013382.1"/>
</dbReference>
<dbReference type="PANTHER" id="PTHR23073">
    <property type="entry name" value="26S PROTEASOME REGULATORY SUBUNIT"/>
    <property type="match status" value="1"/>
</dbReference>
<proteinExistence type="inferred from homology"/>
<organism evidence="4 5">
    <name type="scientific">Burkholderia humptydooensis</name>
    <dbReference type="NCBI Taxonomy" id="430531"/>
    <lineage>
        <taxon>Bacteria</taxon>
        <taxon>Pseudomonadati</taxon>
        <taxon>Pseudomonadota</taxon>
        <taxon>Betaproteobacteria</taxon>
        <taxon>Burkholderiales</taxon>
        <taxon>Burkholderiaceae</taxon>
        <taxon>Burkholderia</taxon>
        <taxon>pseudomallei group</taxon>
    </lineage>
</organism>
<accession>A0A7T2X181</accession>
<accession>A0A7U4SUT6</accession>
<evidence type="ECO:0000313" key="5">
    <source>
        <dbReference type="Proteomes" id="UP000594943"/>
    </source>
</evidence>